<dbReference type="CDD" id="cd08368">
    <property type="entry name" value="LIM"/>
    <property type="match status" value="1"/>
</dbReference>
<dbReference type="Proteomes" id="UP000018468">
    <property type="component" value="Linkage group LG7"/>
</dbReference>
<dbReference type="Pfam" id="PF00412">
    <property type="entry name" value="LIM"/>
    <property type="match status" value="1"/>
</dbReference>
<feature type="compositionally biased region" description="Polar residues" evidence="5">
    <location>
        <begin position="764"/>
        <end position="784"/>
    </location>
</feature>
<dbReference type="SMART" id="SM00132">
    <property type="entry name" value="LIM"/>
    <property type="match status" value="1"/>
</dbReference>
<feature type="domain" description="LIM zinc-binding" evidence="6">
    <location>
        <begin position="994"/>
        <end position="1055"/>
    </location>
</feature>
<evidence type="ECO:0000256" key="5">
    <source>
        <dbReference type="SAM" id="MobiDB-lite"/>
    </source>
</evidence>
<dbReference type="STRING" id="7918.ENSLOCP00000018252"/>
<keyword evidence="3 4" id="KW-0440">LIM domain</keyword>
<reference evidence="7" key="2">
    <citation type="submission" date="2025-08" db="UniProtKB">
        <authorList>
            <consortium name="Ensembl"/>
        </authorList>
    </citation>
    <scope>IDENTIFICATION</scope>
</reference>
<dbReference type="OMA" id="WSEDLHT"/>
<reference evidence="7" key="3">
    <citation type="submission" date="2025-09" db="UniProtKB">
        <authorList>
            <consortium name="Ensembl"/>
        </authorList>
    </citation>
    <scope>IDENTIFICATION</scope>
</reference>
<dbReference type="EMBL" id="AHAT01015664">
    <property type="status" value="NOT_ANNOTATED_CDS"/>
    <property type="molecule type" value="Genomic_DNA"/>
</dbReference>
<keyword evidence="1 4" id="KW-0479">Metal-binding</keyword>
<dbReference type="PANTHER" id="PTHR15468:SF2">
    <property type="entry name" value="ZINC FINGER PROTEIN 185"/>
    <property type="match status" value="1"/>
</dbReference>
<feature type="compositionally biased region" description="Low complexity" evidence="5">
    <location>
        <begin position="107"/>
        <end position="117"/>
    </location>
</feature>
<feature type="compositionally biased region" description="Low complexity" evidence="5">
    <location>
        <begin position="499"/>
        <end position="531"/>
    </location>
</feature>
<evidence type="ECO:0000256" key="1">
    <source>
        <dbReference type="ARBA" id="ARBA00022723"/>
    </source>
</evidence>
<evidence type="ECO:0000256" key="3">
    <source>
        <dbReference type="ARBA" id="ARBA00023038"/>
    </source>
</evidence>
<dbReference type="InParanoid" id="W5NC93"/>
<evidence type="ECO:0000256" key="2">
    <source>
        <dbReference type="ARBA" id="ARBA00022833"/>
    </source>
</evidence>
<dbReference type="PROSITE" id="PS00478">
    <property type="entry name" value="LIM_DOMAIN_1"/>
    <property type="match status" value="1"/>
</dbReference>
<protein>
    <recommendedName>
        <fullName evidence="6">LIM zinc-binding domain-containing protein</fullName>
    </recommendedName>
</protein>
<dbReference type="Gene3D" id="2.10.110.10">
    <property type="entry name" value="Cysteine Rich Protein"/>
    <property type="match status" value="1"/>
</dbReference>
<evidence type="ECO:0000256" key="4">
    <source>
        <dbReference type="PROSITE-ProRule" id="PRU00125"/>
    </source>
</evidence>
<feature type="compositionally biased region" description="Polar residues" evidence="5">
    <location>
        <begin position="487"/>
        <end position="498"/>
    </location>
</feature>
<name>W5NC93_LEPOC</name>
<feature type="compositionally biased region" description="Polar residues" evidence="5">
    <location>
        <begin position="162"/>
        <end position="175"/>
    </location>
</feature>
<feature type="region of interest" description="Disordered" evidence="5">
    <location>
        <begin position="204"/>
        <end position="244"/>
    </location>
</feature>
<feature type="compositionally biased region" description="Basic and acidic residues" evidence="5">
    <location>
        <begin position="260"/>
        <end position="275"/>
    </location>
</feature>
<reference evidence="8" key="1">
    <citation type="submission" date="2011-12" db="EMBL/GenBank/DDBJ databases">
        <title>The Draft Genome of Lepisosteus oculatus.</title>
        <authorList>
            <consortium name="The Broad Institute Genome Assembly &amp; Analysis Group"/>
            <consortium name="Computational R&amp;D Group"/>
            <consortium name="and Sequencing Platform"/>
            <person name="Di Palma F."/>
            <person name="Alfoldi J."/>
            <person name="Johnson J."/>
            <person name="Berlin A."/>
            <person name="Gnerre S."/>
            <person name="Jaffe D."/>
            <person name="MacCallum I."/>
            <person name="Young S."/>
            <person name="Walker B.J."/>
            <person name="Lander E.S."/>
            <person name="Lindblad-Toh K."/>
        </authorList>
    </citation>
    <scope>NUCLEOTIDE SEQUENCE [LARGE SCALE GENOMIC DNA]</scope>
</reference>
<dbReference type="GO" id="GO:0046872">
    <property type="term" value="F:metal ion binding"/>
    <property type="evidence" value="ECO:0007669"/>
    <property type="project" value="UniProtKB-KW"/>
</dbReference>
<dbReference type="PANTHER" id="PTHR15468">
    <property type="entry name" value="ZNF185"/>
    <property type="match status" value="1"/>
</dbReference>
<feature type="region of interest" description="Disordered" evidence="5">
    <location>
        <begin position="803"/>
        <end position="845"/>
    </location>
</feature>
<dbReference type="EMBL" id="AHAT01015665">
    <property type="status" value="NOT_ANNOTATED_CDS"/>
    <property type="molecule type" value="Genomic_DNA"/>
</dbReference>
<dbReference type="PROSITE" id="PS50023">
    <property type="entry name" value="LIM_DOMAIN_2"/>
    <property type="match status" value="1"/>
</dbReference>
<feature type="compositionally biased region" description="Basic and acidic residues" evidence="5">
    <location>
        <begin position="46"/>
        <end position="58"/>
    </location>
</feature>
<feature type="region of interest" description="Disordered" evidence="5">
    <location>
        <begin position="763"/>
        <end position="788"/>
    </location>
</feature>
<dbReference type="GeneTree" id="ENSGT00530000063872"/>
<dbReference type="EMBL" id="AHAT01015663">
    <property type="status" value="NOT_ANNOTATED_CDS"/>
    <property type="molecule type" value="Genomic_DNA"/>
</dbReference>
<feature type="compositionally biased region" description="Low complexity" evidence="5">
    <location>
        <begin position="407"/>
        <end position="434"/>
    </location>
</feature>
<dbReference type="Ensembl" id="ENSLOCT00000018284.1">
    <property type="protein sequence ID" value="ENSLOCP00000018252.1"/>
    <property type="gene ID" value="ENSLOCG00000014821.1"/>
</dbReference>
<feature type="compositionally biased region" description="Basic and acidic residues" evidence="5">
    <location>
        <begin position="205"/>
        <end position="218"/>
    </location>
</feature>
<feature type="region of interest" description="Disordered" evidence="5">
    <location>
        <begin position="346"/>
        <end position="449"/>
    </location>
</feature>
<feature type="compositionally biased region" description="Polar residues" evidence="5">
    <location>
        <begin position="395"/>
        <end position="405"/>
    </location>
</feature>
<proteinExistence type="predicted"/>
<dbReference type="Bgee" id="ENSLOCG00000014821">
    <property type="expression patterns" value="Expressed in zone of skin and 12 other cell types or tissues"/>
</dbReference>
<feature type="compositionally biased region" description="Polar residues" evidence="5">
    <location>
        <begin position="32"/>
        <end position="41"/>
    </location>
</feature>
<keyword evidence="8" id="KW-1185">Reference proteome</keyword>
<dbReference type="HOGENOM" id="CLU_290018_0_0_1"/>
<evidence type="ECO:0000259" key="6">
    <source>
        <dbReference type="PROSITE" id="PS50023"/>
    </source>
</evidence>
<accession>W5NC93</accession>
<feature type="compositionally biased region" description="Basic residues" evidence="5">
    <location>
        <begin position="835"/>
        <end position="845"/>
    </location>
</feature>
<feature type="compositionally biased region" description="Pro residues" evidence="5">
    <location>
        <begin position="227"/>
        <end position="242"/>
    </location>
</feature>
<dbReference type="AlphaFoldDB" id="W5NC93"/>
<feature type="region of interest" description="Disordered" evidence="5">
    <location>
        <begin position="487"/>
        <end position="531"/>
    </location>
</feature>
<feature type="region of interest" description="Disordered" evidence="5">
    <location>
        <begin position="661"/>
        <end position="680"/>
    </location>
</feature>
<feature type="compositionally biased region" description="Basic and acidic residues" evidence="5">
    <location>
        <begin position="820"/>
        <end position="834"/>
    </location>
</feature>
<dbReference type="EMBL" id="AHAT01015661">
    <property type="status" value="NOT_ANNOTATED_CDS"/>
    <property type="molecule type" value="Genomic_DNA"/>
</dbReference>
<evidence type="ECO:0000313" key="8">
    <source>
        <dbReference type="Proteomes" id="UP000018468"/>
    </source>
</evidence>
<dbReference type="InterPro" id="IPR001781">
    <property type="entry name" value="Znf_LIM"/>
</dbReference>
<dbReference type="InterPro" id="IPR052621">
    <property type="entry name" value="Cell_Prolif/Cornif_Regul"/>
</dbReference>
<keyword evidence="2 4" id="KW-0862">Zinc</keyword>
<dbReference type="eggNOG" id="KOG1704">
    <property type="taxonomic scope" value="Eukaryota"/>
</dbReference>
<feature type="region of interest" description="Disordered" evidence="5">
    <location>
        <begin position="260"/>
        <end position="301"/>
    </location>
</feature>
<evidence type="ECO:0000313" key="7">
    <source>
        <dbReference type="Ensembl" id="ENSLOCP00000018252.1"/>
    </source>
</evidence>
<organism evidence="7 8">
    <name type="scientific">Lepisosteus oculatus</name>
    <name type="common">Spotted gar</name>
    <dbReference type="NCBI Taxonomy" id="7918"/>
    <lineage>
        <taxon>Eukaryota</taxon>
        <taxon>Metazoa</taxon>
        <taxon>Chordata</taxon>
        <taxon>Craniata</taxon>
        <taxon>Vertebrata</taxon>
        <taxon>Euteleostomi</taxon>
        <taxon>Actinopterygii</taxon>
        <taxon>Neopterygii</taxon>
        <taxon>Holostei</taxon>
        <taxon>Semionotiformes</taxon>
        <taxon>Lepisosteidae</taxon>
        <taxon>Lepisosteus</taxon>
    </lineage>
</organism>
<feature type="compositionally biased region" description="Polar residues" evidence="5">
    <location>
        <begin position="369"/>
        <end position="385"/>
    </location>
</feature>
<dbReference type="EMBL" id="AHAT01015662">
    <property type="status" value="NOT_ANNOTATED_CDS"/>
    <property type="molecule type" value="Genomic_DNA"/>
</dbReference>
<feature type="region of interest" description="Disordered" evidence="5">
    <location>
        <begin position="28"/>
        <end position="175"/>
    </location>
</feature>
<sequence length="1055" mass="116002">MQKAERSGLPTADRQAVLRTTKVRATLKGDQSWIQHRSTSQEQEDEKPWITEVRERRNNGALAEPTVTSTPSERTFVPCSPNSPRPVSPGYLIRGVFTKTDSQKDPSSSSANSHGSSYPMITKKSTDDYKKIAPHGVRHQLSGATQDEPTVSPEEHSKRTEAASSVLRTSGTKQRSYVLSAAKKYESIEKTQSSDVQPALSFKAKRVEFNDEDERSKSPEGSTRPIAPVPEPQKTPPVPQPKPDLYILYHTSLNTHPLTDEALVKPVTPKRDSCKQDPSPVADRETQKKSTQTQKPAMDSKTAVTLEQLAADVIPIDTSTKRYWRAEGEGHCDRLGYSVTVQLDLSHSSSDTKTVSSTSTVTPTVTKTRAPQTPRQTSLAQRQSPPLSPRPDTKAVSSSTNTVTPAVTKTSSSDTKTVSSSTSTVTPAVTKTSSLDSKTDPSGTSTVTSTVTNTRYRNSHICTISLSSSDTKTNPFSTNVVTPAVTKTSSSDTKTNPFSNNTVTPSVTKTSSSDTKTNPFSTTTTPSTVTKTSLPLPLPLLSLSCSSADPGTPLVDVSPPKAAEKSTKIQTLVMDKTGDPLDKLADSVIPRGKEGKRRKRDVDVWSNQPSHAVDSASLGALKEQLDTILNSFCNPNTLHSSRKWGVFLEERKEKITLFWSQSTTPSPPGTCGRHQKGPRLSPMSLRTGETHTHTPCPVLYKQFHLTQQKLHNDPPLSPFSVTVCLSLSTYRSYSFADETHKKEPLSTHSRLCGSCLSELRTPLRNPSQTLSSSRKPQQRYSVISSEDDSPWDRWMSPVISDSFTDRSETDGQYHPVSQTDRSETDSHTEADRQHTHTHSLHRHRAGQRFKETYSLQVGVTDIVGKLNAFKRSIATTSSMLIYYRKMRSFPEPSLDSLDSDIKYISIEQLDATLHVNVTLLLSSLSFDPYSRTLETSYTRSDSPESTESKKGYVYVKEYVNTTEMSKSFTDDITPSSVSYAYSSPTSTYRSVTMTPCTYCGELVGEDAKITVEHLNISCHPRCFKCGVCSKPMGDLLGSMFLHGGLVHCSSCYENV</sequence>
<feature type="compositionally biased region" description="Low complexity" evidence="5">
    <location>
        <begin position="346"/>
        <end position="368"/>
    </location>
</feature>